<dbReference type="AlphaFoldDB" id="X6MKE6"/>
<proteinExistence type="predicted"/>
<keyword evidence="3" id="KW-0418">Kinase</keyword>
<feature type="region of interest" description="Disordered" evidence="2">
    <location>
        <begin position="37"/>
        <end position="68"/>
    </location>
</feature>
<name>X6MKE6_RETFI</name>
<reference evidence="3 4" key="1">
    <citation type="journal article" date="2013" name="Curr. Biol.">
        <title>The Genome of the Foraminiferan Reticulomyxa filosa.</title>
        <authorList>
            <person name="Glockner G."/>
            <person name="Hulsmann N."/>
            <person name="Schleicher M."/>
            <person name="Noegel A.A."/>
            <person name="Eichinger L."/>
            <person name="Gallinger C."/>
            <person name="Pawlowski J."/>
            <person name="Sierra R."/>
            <person name="Euteneuer U."/>
            <person name="Pillet L."/>
            <person name="Moustafa A."/>
            <person name="Platzer M."/>
            <person name="Groth M."/>
            <person name="Szafranski K."/>
            <person name="Schliwa M."/>
        </authorList>
    </citation>
    <scope>NUCLEOTIDE SEQUENCE [LARGE SCALE GENOMIC DNA]</scope>
</reference>
<organism evidence="3 4">
    <name type="scientific">Reticulomyxa filosa</name>
    <dbReference type="NCBI Taxonomy" id="46433"/>
    <lineage>
        <taxon>Eukaryota</taxon>
        <taxon>Sar</taxon>
        <taxon>Rhizaria</taxon>
        <taxon>Retaria</taxon>
        <taxon>Foraminifera</taxon>
        <taxon>Monothalamids</taxon>
        <taxon>Reticulomyxidae</taxon>
        <taxon>Reticulomyxa</taxon>
    </lineage>
</organism>
<feature type="coiled-coil region" evidence="1">
    <location>
        <begin position="114"/>
        <end position="148"/>
    </location>
</feature>
<keyword evidence="3" id="KW-0808">Transferase</keyword>
<dbReference type="EMBL" id="ASPP01020332">
    <property type="protein sequence ID" value="ETO13902.1"/>
    <property type="molecule type" value="Genomic_DNA"/>
</dbReference>
<keyword evidence="1" id="KW-0175">Coiled coil</keyword>
<dbReference type="GO" id="GO:0016301">
    <property type="term" value="F:kinase activity"/>
    <property type="evidence" value="ECO:0007669"/>
    <property type="project" value="UniProtKB-KW"/>
</dbReference>
<evidence type="ECO:0000256" key="2">
    <source>
        <dbReference type="SAM" id="MobiDB-lite"/>
    </source>
</evidence>
<dbReference type="Proteomes" id="UP000023152">
    <property type="component" value="Unassembled WGS sequence"/>
</dbReference>
<evidence type="ECO:0000313" key="3">
    <source>
        <dbReference type="EMBL" id="ETO13902.1"/>
    </source>
</evidence>
<feature type="compositionally biased region" description="Acidic residues" evidence="2">
    <location>
        <begin position="49"/>
        <end position="60"/>
    </location>
</feature>
<gene>
    <name evidence="3" type="ORF">RFI_23467</name>
</gene>
<feature type="compositionally biased region" description="Basic and acidic residues" evidence="2">
    <location>
        <begin position="37"/>
        <end position="48"/>
    </location>
</feature>
<accession>X6MKE6</accession>
<evidence type="ECO:0000313" key="4">
    <source>
        <dbReference type="Proteomes" id="UP000023152"/>
    </source>
</evidence>
<comment type="caution">
    <text evidence="3">The sequence shown here is derived from an EMBL/GenBank/DDBJ whole genome shotgun (WGS) entry which is preliminary data.</text>
</comment>
<protein>
    <submittedName>
        <fullName evidence="3">Protein kinase domain containing protein</fullName>
    </submittedName>
</protein>
<keyword evidence="4" id="KW-1185">Reference proteome</keyword>
<evidence type="ECO:0000256" key="1">
    <source>
        <dbReference type="SAM" id="Coils"/>
    </source>
</evidence>
<sequence>MMDNSGYFDPIVVSSDEEKLTLEQPLPTFSELQEIKNKRKLGDMRETDVDSNDTDSDSDNDTLSQWFEPPNKKLKRLPLQQKNIQEITADPTKQKIMADESKLRQRYSLDRKHLKTLQDQKQELLERVQELKKSNQKLLAKKSELLQQVLYMTFFETNIFL</sequence>